<sequence length="1176" mass="133992">MMSEPSEDIEDEEKKKQNKSSFGEFLSSVQANDWLIKLIHQFLLCNEFEITADNFVREATKLGFNIFGEHFFFKDAIPKESCKRILAEFHRGDWRDFFESWNNLIPENVRQTKEYKILTFKLHVHFAILPIRIVHFREDPRQKLNQFLDTKLLKVLEYEADNYKRGNEDGCINLKKYMMDSMGELRQYLETDGQEFRKETQLLTLFALPFLSDPHTDSVYSEIFNGAWMDDLMSNLQMFVMRYRQVQPVVLQNSSTEPLISFNEMKHIDLLNDGNMKDSDNAITEKETRKKLPTIKTTPPAIPLEISKTDISCFKQQDMTNLNLQIIGNDRNIPMFSDMHEIEEQLYFQSSLKHNNVHSKTAQTRISGIKTATNILLTSDLHQPANIINPASFGKLPKQSTQYNQELTVTKSYLHTVHCNYRKLKVRFHKLHADYHKLIGIAGELTAALENSVRGQAVDLQSMLASCIQIFPDLFSQNVRDNSEINSLEKSEEEIKENNLSNFPLPIVDATPISPRLLDFKKIKLHLISGNVKTKLLLLQALRWKVTLSQPGERDETIHEYITTDLLALHAQIASDSGKPILPCLLMPEDVAVPHPLQQSTARLLNALASLRCGRDYLSVGPTVLNVVIRCLNGTDNQRIDAFTCDMIIAMLQKLSLRKQQRIYMIESGLVEWLIYHLKSDNHKMGTYRLEYATALLMNLSLHRQAQIKISAIAPLLISTLTTLLSTDHMPALPYINGALNSFLLNHEINEEAKKTGLASVLEYHRKQNSGEIRKHLDHILRIHKRNYTDNTEDEETADDDNEELDVLEDELEEDDPVKVHTGELFGEALLASCYSMLPETLQTGSTTEDVSVPKTPKFHSRSASAKSPRRKEQTLDKESCDVNQIPIRDKGLSPRLTPMKLKVHKRNPINLKPGESFVQKVEQNLSIPLKGVPAIVNKEQQVSEPLGESKCTSVSQTKIDLLNDAKSNEESNTDSISQIEEYLNISSLTNTMSPYFFAFTRTYDHTDNTHESLRQKLGSSKSSETRDDVNPRKYERNEKIFDRRNFAVREANRDALRPSLSRERELESVGFNSGEEIEDNDVAVCLYAKQSSKESSETTLSSLGNVASVCESAVEDVDKLSSIASLKNDNSTDLKIGTSEYKKITGYEIKEEEAFLAKPKILRTPPQTAISRTSA</sequence>
<evidence type="ECO:0000313" key="8">
    <source>
        <dbReference type="RefSeq" id="XP_015599521.1"/>
    </source>
</evidence>
<dbReference type="InterPro" id="IPR040369">
    <property type="entry name" value="ARMC9"/>
</dbReference>
<dbReference type="GeneID" id="107269787"/>
<reference evidence="8" key="1">
    <citation type="submission" date="2025-08" db="UniProtKB">
        <authorList>
            <consortium name="RefSeq"/>
        </authorList>
    </citation>
    <scope>IDENTIFICATION</scope>
</reference>
<comment type="subcellular location">
    <subcellularLocation>
        <location evidence="1">Cytoplasm</location>
        <location evidence="1">Cytoskeleton</location>
        <location evidence="1">Cilium basal body</location>
    </subcellularLocation>
</comment>
<gene>
    <name evidence="8" type="primary">LOC107269787</name>
</gene>
<dbReference type="PANTHER" id="PTHR14881:SF4">
    <property type="entry name" value="LISH DOMAIN-CONTAINING PROTEIN ARMC9"/>
    <property type="match status" value="1"/>
</dbReference>
<dbReference type="AlphaFoldDB" id="A0AAJ7FMS7"/>
<evidence type="ECO:0000256" key="3">
    <source>
        <dbReference type="ARBA" id="ARBA00023273"/>
    </source>
</evidence>
<accession>A0AAJ7FMS7</accession>
<dbReference type="Pfam" id="PF23138">
    <property type="entry name" value="CTLH_Armc9"/>
    <property type="match status" value="1"/>
</dbReference>
<dbReference type="Proteomes" id="UP000694920">
    <property type="component" value="Unplaced"/>
</dbReference>
<dbReference type="SUPFAM" id="SSF48371">
    <property type="entry name" value="ARM repeat"/>
    <property type="match status" value="1"/>
</dbReference>
<feature type="compositionally biased region" description="Basic and acidic residues" evidence="4">
    <location>
        <begin position="1024"/>
        <end position="1037"/>
    </location>
</feature>
<feature type="domain" description="LisH" evidence="5">
    <location>
        <begin position="665"/>
        <end position="782"/>
    </location>
</feature>
<proteinExistence type="predicted"/>
<dbReference type="GO" id="GO:0005813">
    <property type="term" value="C:centrosome"/>
    <property type="evidence" value="ECO:0007669"/>
    <property type="project" value="UniProtKB-SubCell"/>
</dbReference>
<feature type="domain" description="ARMC9 CTLH-like" evidence="6">
    <location>
        <begin position="82"/>
        <end position="243"/>
    </location>
</feature>
<dbReference type="RefSeq" id="XP_015599521.1">
    <property type="nucleotide sequence ID" value="XM_015744035.2"/>
</dbReference>
<evidence type="ECO:0000259" key="5">
    <source>
        <dbReference type="Pfam" id="PF21050"/>
    </source>
</evidence>
<dbReference type="GO" id="GO:0005814">
    <property type="term" value="C:centriole"/>
    <property type="evidence" value="ECO:0007669"/>
    <property type="project" value="TreeGrafter"/>
</dbReference>
<feature type="compositionally biased region" description="Basic and acidic residues" evidence="4">
    <location>
        <begin position="871"/>
        <end position="881"/>
    </location>
</feature>
<dbReference type="GO" id="GO:0060271">
    <property type="term" value="P:cilium assembly"/>
    <property type="evidence" value="ECO:0007669"/>
    <property type="project" value="InterPro"/>
</dbReference>
<protein>
    <submittedName>
        <fullName evidence="8">LisH domain-containing protein ARMC9 isoform X1</fullName>
    </submittedName>
</protein>
<dbReference type="Gene3D" id="1.25.10.10">
    <property type="entry name" value="Leucine-rich Repeat Variant"/>
    <property type="match status" value="1"/>
</dbReference>
<evidence type="ECO:0000256" key="1">
    <source>
        <dbReference type="ARBA" id="ARBA00004120"/>
    </source>
</evidence>
<dbReference type="InterPro" id="IPR056327">
    <property type="entry name" value="ARMC9_CTLH-like_dom"/>
</dbReference>
<dbReference type="GO" id="GO:0097542">
    <property type="term" value="C:ciliary tip"/>
    <property type="evidence" value="ECO:0007669"/>
    <property type="project" value="TreeGrafter"/>
</dbReference>
<dbReference type="Pfam" id="PF21050">
    <property type="entry name" value="ARMC9_ARM"/>
    <property type="match status" value="1"/>
</dbReference>
<evidence type="ECO:0000256" key="2">
    <source>
        <dbReference type="ARBA" id="ARBA00022794"/>
    </source>
</evidence>
<dbReference type="KEGG" id="ccin:107269787"/>
<evidence type="ECO:0000313" key="7">
    <source>
        <dbReference type="Proteomes" id="UP000694920"/>
    </source>
</evidence>
<organism evidence="7 8">
    <name type="scientific">Cephus cinctus</name>
    <name type="common">Wheat stem sawfly</name>
    <dbReference type="NCBI Taxonomy" id="211228"/>
    <lineage>
        <taxon>Eukaryota</taxon>
        <taxon>Metazoa</taxon>
        <taxon>Ecdysozoa</taxon>
        <taxon>Arthropoda</taxon>
        <taxon>Hexapoda</taxon>
        <taxon>Insecta</taxon>
        <taxon>Pterygota</taxon>
        <taxon>Neoptera</taxon>
        <taxon>Endopterygota</taxon>
        <taxon>Hymenoptera</taxon>
        <taxon>Cephoidea</taxon>
        <taxon>Cephidae</taxon>
        <taxon>Cephus</taxon>
    </lineage>
</organism>
<dbReference type="InterPro" id="IPR048959">
    <property type="entry name" value="ARMC9_ARM_dom"/>
</dbReference>
<keyword evidence="3" id="KW-0966">Cell projection</keyword>
<dbReference type="PANTHER" id="PTHR14881">
    <property type="entry name" value="LISH DOMAIN-CONTAINING PROTEIN ARMC9"/>
    <property type="match status" value="1"/>
</dbReference>
<name>A0AAJ7FMS7_CEPCN</name>
<feature type="region of interest" description="Disordered" evidence="4">
    <location>
        <begin position="845"/>
        <end position="882"/>
    </location>
</feature>
<feature type="region of interest" description="Disordered" evidence="4">
    <location>
        <begin position="1014"/>
        <end position="1037"/>
    </location>
</feature>
<dbReference type="GO" id="GO:0036064">
    <property type="term" value="C:ciliary basal body"/>
    <property type="evidence" value="ECO:0007669"/>
    <property type="project" value="InterPro"/>
</dbReference>
<evidence type="ECO:0000259" key="6">
    <source>
        <dbReference type="Pfam" id="PF23138"/>
    </source>
</evidence>
<keyword evidence="2" id="KW-0970">Cilium biogenesis/degradation</keyword>
<evidence type="ECO:0000256" key="4">
    <source>
        <dbReference type="SAM" id="MobiDB-lite"/>
    </source>
</evidence>
<keyword evidence="7" id="KW-1185">Reference proteome</keyword>
<dbReference type="InterPro" id="IPR016024">
    <property type="entry name" value="ARM-type_fold"/>
</dbReference>
<dbReference type="InterPro" id="IPR011989">
    <property type="entry name" value="ARM-like"/>
</dbReference>